<sequence>MTRCRKVYPPKPVLPLYLRRRLGPFPKGTELSRGIFLLHRECTVLRYLLREYDAEAVYPETAANVCGFFAFII</sequence>
<reference evidence="1" key="1">
    <citation type="submission" date="2020-06" db="EMBL/GenBank/DDBJ databases">
        <title>Paenibacillus sp. nov., isolated from soil.</title>
        <authorList>
            <person name="Seo Y.L."/>
        </authorList>
    </citation>
    <scope>NUCLEOTIDE SEQUENCE [LARGE SCALE GENOMIC DNA]</scope>
    <source>
        <strain evidence="1">JW14</strain>
    </source>
</reference>
<evidence type="ECO:0000313" key="2">
    <source>
        <dbReference type="Proteomes" id="UP000564806"/>
    </source>
</evidence>
<dbReference type="EMBL" id="JABWCS010000207">
    <property type="protein sequence ID" value="NUU61195.1"/>
    <property type="molecule type" value="Genomic_DNA"/>
</dbReference>
<gene>
    <name evidence="1" type="ORF">HPT30_12630</name>
</gene>
<keyword evidence="2" id="KW-1185">Reference proteome</keyword>
<accession>A0A850EJE3</accession>
<dbReference type="AlphaFoldDB" id="A0A850EJE3"/>
<evidence type="ECO:0000313" key="1">
    <source>
        <dbReference type="EMBL" id="NUU61195.1"/>
    </source>
</evidence>
<protein>
    <submittedName>
        <fullName evidence="1">Uncharacterized protein</fullName>
    </submittedName>
</protein>
<proteinExistence type="predicted"/>
<dbReference type="Proteomes" id="UP000564806">
    <property type="component" value="Unassembled WGS sequence"/>
</dbReference>
<organism evidence="1 2">
    <name type="scientific">Paenibacillus agri</name>
    <dbReference type="NCBI Taxonomy" id="2744309"/>
    <lineage>
        <taxon>Bacteria</taxon>
        <taxon>Bacillati</taxon>
        <taxon>Bacillota</taxon>
        <taxon>Bacilli</taxon>
        <taxon>Bacillales</taxon>
        <taxon>Paenibacillaceae</taxon>
        <taxon>Paenibacillus</taxon>
    </lineage>
</organism>
<comment type="caution">
    <text evidence="1">The sequence shown here is derived from an EMBL/GenBank/DDBJ whole genome shotgun (WGS) entry which is preliminary data.</text>
</comment>
<name>A0A850EJE3_9BACL</name>